<keyword evidence="3 5" id="KW-0472">Membrane</keyword>
<dbReference type="SUPFAM" id="SSF56601">
    <property type="entry name" value="beta-lactamase/transpeptidase-like"/>
    <property type="match status" value="1"/>
</dbReference>
<dbReference type="Gene3D" id="3.90.1310.10">
    <property type="entry name" value="Penicillin-binding protein 2a (Domain 2)"/>
    <property type="match status" value="1"/>
</dbReference>
<dbReference type="PANTHER" id="PTHR30627">
    <property type="entry name" value="PEPTIDOGLYCAN D,D-TRANSPEPTIDASE"/>
    <property type="match status" value="1"/>
</dbReference>
<sequence>MATDFSSGSPVNKPRFPRSQPGGKLAPPSSRFSVQKPSLTGNHRDPKRPIPRKPPTIKKCQSSRLRMVWLILLGGLFGLSVNLFRLQINMGPMLKQQAQFQQSQRDLPFVPRRPISDVNGHILAIDQIVYTLYAHPQLFKQSTSEIAEQLAPVLVRNDLTSSTPDELIEQFKQADSGIKVAESLSEEVGKHIANLGIDGLELIEQRQRLYPQQNIAADVVGYVDSEGKGQAGVENSQQELLERVMPSLEFQRSVNGNWVPTKLASGFIQLDDLELRLTIDTRLQRIARKILKQSVEEHQAKRATVIVMDASNGALLTLVNEPSYDPNQYWKSTVDRFKNWALSDLYEPGSTFKPINVALALEAGSIQPDTVIYDEGRIQMGRWTIQNADYAYSGARGSLSITDVIKYSSNIGMVRIMQKLEPEVFYEGLRRLGMGERSGVDLPFEVASTLKTRHQFVSVPVEGATAAFGQGLSITPLKLAQLNATLANGGKLVTPHVVKGLYNSKGQLYWETALPKARQVFSTQTANTVLEMMESVVAGEDGTGKASRIAGYRVAGKTGTAQKASASGGYSNNARITSFVGILTVDNPRYVVIAVVDEPKEGSSGGTVAAPIVKLVMEGLIGLEKIPPSDLNAEPESELESEE</sequence>
<comment type="similarity">
    <text evidence="2">Belongs to the transpeptidase family.</text>
</comment>
<feature type="transmembrane region" description="Helical" evidence="5">
    <location>
        <begin position="67"/>
        <end position="86"/>
    </location>
</feature>
<protein>
    <submittedName>
        <fullName evidence="8">Penicillin-binding protein 2</fullName>
    </submittedName>
</protein>
<dbReference type="SUPFAM" id="SSF56519">
    <property type="entry name" value="Penicillin binding protein dimerisation domain"/>
    <property type="match status" value="1"/>
</dbReference>
<dbReference type="RefSeq" id="WP_410175654.1">
    <property type="nucleotide sequence ID" value="NZ_JAYGHT010000003.1"/>
</dbReference>
<dbReference type="Proteomes" id="UP001301728">
    <property type="component" value="Unassembled WGS sequence"/>
</dbReference>
<dbReference type="InterPro" id="IPR050515">
    <property type="entry name" value="Beta-lactam/transpept"/>
</dbReference>
<dbReference type="PANTHER" id="PTHR30627:SF1">
    <property type="entry name" value="PEPTIDOGLYCAN D,D-TRANSPEPTIDASE FTSI"/>
    <property type="match status" value="1"/>
</dbReference>
<dbReference type="InterPro" id="IPR012338">
    <property type="entry name" value="Beta-lactam/transpept-like"/>
</dbReference>
<comment type="caution">
    <text evidence="8">The sequence shown here is derived from an EMBL/GenBank/DDBJ whole genome shotgun (WGS) entry which is preliminary data.</text>
</comment>
<dbReference type="InterPro" id="IPR005311">
    <property type="entry name" value="PBP_dimer"/>
</dbReference>
<evidence type="ECO:0000256" key="4">
    <source>
        <dbReference type="SAM" id="MobiDB-lite"/>
    </source>
</evidence>
<keyword evidence="5" id="KW-0812">Transmembrane</keyword>
<evidence type="ECO:0000256" key="3">
    <source>
        <dbReference type="ARBA" id="ARBA00023136"/>
    </source>
</evidence>
<dbReference type="Pfam" id="PF03717">
    <property type="entry name" value="PBP_dimer"/>
    <property type="match status" value="1"/>
</dbReference>
<dbReference type="EMBL" id="JAYGHT010000003">
    <property type="protein sequence ID" value="MEA5517735.1"/>
    <property type="molecule type" value="Genomic_DNA"/>
</dbReference>
<keyword evidence="5" id="KW-1133">Transmembrane helix</keyword>
<evidence type="ECO:0000313" key="9">
    <source>
        <dbReference type="Proteomes" id="UP001301728"/>
    </source>
</evidence>
<keyword evidence="9" id="KW-1185">Reference proteome</keyword>
<feature type="domain" description="Penicillin-binding protein transpeptidase" evidence="6">
    <location>
        <begin position="304"/>
        <end position="618"/>
    </location>
</feature>
<dbReference type="Gene3D" id="3.30.450.330">
    <property type="match status" value="1"/>
</dbReference>
<proteinExistence type="inferred from homology"/>
<feature type="compositionally biased region" description="Polar residues" evidence="4">
    <location>
        <begin position="1"/>
        <end position="10"/>
    </location>
</feature>
<feature type="domain" description="Penicillin-binding protein dimerisation" evidence="7">
    <location>
        <begin position="111"/>
        <end position="230"/>
    </location>
</feature>
<evidence type="ECO:0000259" key="7">
    <source>
        <dbReference type="Pfam" id="PF03717"/>
    </source>
</evidence>
<feature type="region of interest" description="Disordered" evidence="4">
    <location>
        <begin position="1"/>
        <end position="57"/>
    </location>
</feature>
<feature type="compositionally biased region" description="Polar residues" evidence="4">
    <location>
        <begin position="30"/>
        <end position="41"/>
    </location>
</feature>
<evidence type="ECO:0000256" key="5">
    <source>
        <dbReference type="SAM" id="Phobius"/>
    </source>
</evidence>
<evidence type="ECO:0000256" key="1">
    <source>
        <dbReference type="ARBA" id="ARBA00004370"/>
    </source>
</evidence>
<dbReference type="InterPro" id="IPR036138">
    <property type="entry name" value="PBP_dimer_sf"/>
</dbReference>
<organism evidence="8 9">
    <name type="scientific">Limnoraphis robusta CCNP1315</name>
    <dbReference type="NCBI Taxonomy" id="3110306"/>
    <lineage>
        <taxon>Bacteria</taxon>
        <taxon>Bacillati</taxon>
        <taxon>Cyanobacteriota</taxon>
        <taxon>Cyanophyceae</taxon>
        <taxon>Oscillatoriophycideae</taxon>
        <taxon>Oscillatoriales</taxon>
        <taxon>Sirenicapillariaceae</taxon>
        <taxon>Limnoraphis</taxon>
    </lineage>
</organism>
<reference evidence="8 9" key="1">
    <citation type="submission" date="2023-12" db="EMBL/GenBank/DDBJ databases">
        <title>Baltic Sea Cyanobacteria.</title>
        <authorList>
            <person name="Delbaje E."/>
            <person name="Fewer D.P."/>
            <person name="Shishido T.K."/>
        </authorList>
    </citation>
    <scope>NUCLEOTIDE SEQUENCE [LARGE SCALE GENOMIC DNA]</scope>
    <source>
        <strain evidence="8 9">CCNP 1315</strain>
    </source>
</reference>
<name>A0ABU5TS38_9CYAN</name>
<dbReference type="Gene3D" id="3.40.710.10">
    <property type="entry name" value="DD-peptidase/beta-lactamase superfamily"/>
    <property type="match status" value="1"/>
</dbReference>
<accession>A0ABU5TS38</accession>
<evidence type="ECO:0000256" key="2">
    <source>
        <dbReference type="ARBA" id="ARBA00007171"/>
    </source>
</evidence>
<evidence type="ECO:0000313" key="8">
    <source>
        <dbReference type="EMBL" id="MEA5517735.1"/>
    </source>
</evidence>
<evidence type="ECO:0000259" key="6">
    <source>
        <dbReference type="Pfam" id="PF00905"/>
    </source>
</evidence>
<gene>
    <name evidence="8" type="ORF">VB854_02100</name>
</gene>
<comment type="subcellular location">
    <subcellularLocation>
        <location evidence="1">Membrane</location>
    </subcellularLocation>
</comment>
<dbReference type="Pfam" id="PF00905">
    <property type="entry name" value="Transpeptidase"/>
    <property type="match status" value="1"/>
</dbReference>
<dbReference type="InterPro" id="IPR001460">
    <property type="entry name" value="PCN-bd_Tpept"/>
</dbReference>